<organism evidence="2 3">
    <name type="scientific">Tropicimonas aquimaris</name>
    <dbReference type="NCBI Taxonomy" id="914152"/>
    <lineage>
        <taxon>Bacteria</taxon>
        <taxon>Pseudomonadati</taxon>
        <taxon>Pseudomonadota</taxon>
        <taxon>Alphaproteobacteria</taxon>
        <taxon>Rhodobacterales</taxon>
        <taxon>Roseobacteraceae</taxon>
        <taxon>Tropicimonas</taxon>
    </lineage>
</organism>
<reference evidence="3" key="1">
    <citation type="journal article" date="2019" name="Int. J. Syst. Evol. Microbiol.">
        <title>The Global Catalogue of Microorganisms (GCM) 10K type strain sequencing project: providing services to taxonomists for standard genome sequencing and annotation.</title>
        <authorList>
            <consortium name="The Broad Institute Genomics Platform"/>
            <consortium name="The Broad Institute Genome Sequencing Center for Infectious Disease"/>
            <person name="Wu L."/>
            <person name="Ma J."/>
        </authorList>
    </citation>
    <scope>NUCLEOTIDE SEQUENCE [LARGE SCALE GENOMIC DNA]</scope>
    <source>
        <strain evidence="3">CCUG 60524</strain>
    </source>
</reference>
<accession>A0ABW3IM58</accession>
<keyword evidence="1" id="KW-0472">Membrane</keyword>
<evidence type="ECO:0000313" key="3">
    <source>
        <dbReference type="Proteomes" id="UP001597108"/>
    </source>
</evidence>
<feature type="transmembrane region" description="Helical" evidence="1">
    <location>
        <begin position="45"/>
        <end position="63"/>
    </location>
</feature>
<evidence type="ECO:0000256" key="1">
    <source>
        <dbReference type="SAM" id="Phobius"/>
    </source>
</evidence>
<dbReference type="RefSeq" id="WP_386073267.1">
    <property type="nucleotide sequence ID" value="NZ_JBHTJT010000007.1"/>
</dbReference>
<protein>
    <submittedName>
        <fullName evidence="2">DUF2065 family protein</fullName>
    </submittedName>
</protein>
<keyword evidence="3" id="KW-1185">Reference proteome</keyword>
<dbReference type="Proteomes" id="UP001597108">
    <property type="component" value="Unassembled WGS sequence"/>
</dbReference>
<keyword evidence="1" id="KW-0812">Transmembrane</keyword>
<gene>
    <name evidence="2" type="ORF">ACFQ2S_05160</name>
</gene>
<proteinExistence type="predicted"/>
<dbReference type="InterPro" id="IPR019201">
    <property type="entry name" value="DUF2065"/>
</dbReference>
<comment type="caution">
    <text evidence="2">The sequence shown here is derived from an EMBL/GenBank/DDBJ whole genome shotgun (WGS) entry which is preliminary data.</text>
</comment>
<keyword evidence="1" id="KW-1133">Transmembrane helix</keyword>
<dbReference type="Pfam" id="PF09838">
    <property type="entry name" value="DUF2065"/>
    <property type="match status" value="1"/>
</dbReference>
<dbReference type="EMBL" id="JBHTJT010000007">
    <property type="protein sequence ID" value="MFD0979036.1"/>
    <property type="molecule type" value="Genomic_DNA"/>
</dbReference>
<sequence length="65" mass="7044">MIGILILAFGLVLVLEGLVLALAPSRMEEVLRMLVEMPVETRRLIGLLAMTLGGILLWLAAWVSG</sequence>
<name>A0ABW3IM58_9RHOB</name>
<evidence type="ECO:0000313" key="2">
    <source>
        <dbReference type="EMBL" id="MFD0979036.1"/>
    </source>
</evidence>